<sequence length="265" mass="29820">MSGPLHYYPTSSDQENGEQGIETANAPASVPLTASSLWADTMRGTVRGEHPDLEMDDVELKLTAMWRDLTANEKNVFEENLKKMRKYDMPWCAYFLFCKEKRREFTDKHGNLPGGEVTKILGATWKNLSAAEKAPYLEKSAEKKKIYRAKWGATQKEEREAVKRQNAAKRQATAAAAAGNPRPAKRTRINHSARDVPPLSPRSLSQSPLLGSTSSDYYRSSTSPSESEPNAWNELESIQPTFIVTGDFPWQQICQEFGLENNTFK</sequence>
<feature type="domain" description="HMG box" evidence="7">
    <location>
        <begin position="28"/>
        <end position="86"/>
    </location>
</feature>
<organism evidence="8 9">
    <name type="scientific">Caenorhabditis briggsae</name>
    <dbReference type="NCBI Taxonomy" id="6238"/>
    <lineage>
        <taxon>Eukaryota</taxon>
        <taxon>Metazoa</taxon>
        <taxon>Ecdysozoa</taxon>
        <taxon>Nematoda</taxon>
        <taxon>Chromadorea</taxon>
        <taxon>Rhabditida</taxon>
        <taxon>Rhabditina</taxon>
        <taxon>Rhabditomorpha</taxon>
        <taxon>Rhabditoidea</taxon>
        <taxon>Rhabditidae</taxon>
        <taxon>Peloderinae</taxon>
        <taxon>Caenorhabditis</taxon>
    </lineage>
</organism>
<dbReference type="CDD" id="cd00084">
    <property type="entry name" value="HMG-box_SF"/>
    <property type="match status" value="2"/>
</dbReference>
<comment type="similarity">
    <text evidence="2">Belongs to the HMGB family.</text>
</comment>
<dbReference type="InterPro" id="IPR009071">
    <property type="entry name" value="HMG_box_dom"/>
</dbReference>
<gene>
    <name evidence="8" type="ORF">L3Y34_013639</name>
</gene>
<keyword evidence="3 5" id="KW-0238">DNA-binding</keyword>
<dbReference type="InterPro" id="IPR036910">
    <property type="entry name" value="HMG_box_dom_sf"/>
</dbReference>
<name>A0AAE8ZS53_CAEBR</name>
<dbReference type="PROSITE" id="PS50118">
    <property type="entry name" value="HMG_BOX_2"/>
    <property type="match status" value="2"/>
</dbReference>
<dbReference type="InterPro" id="IPR050342">
    <property type="entry name" value="HMGB"/>
</dbReference>
<dbReference type="PANTHER" id="PTHR48112:SF32">
    <property type="entry name" value="HIGH MOBILITY GROUP PROTEIN B3"/>
    <property type="match status" value="1"/>
</dbReference>
<evidence type="ECO:0000256" key="4">
    <source>
        <dbReference type="ARBA" id="ARBA00023242"/>
    </source>
</evidence>
<evidence type="ECO:0000259" key="7">
    <source>
        <dbReference type="PROSITE" id="PS50118"/>
    </source>
</evidence>
<feature type="DNA-binding region" description="HMG box" evidence="5">
    <location>
        <begin position="28"/>
        <end position="86"/>
    </location>
</feature>
<dbReference type="Proteomes" id="UP000827892">
    <property type="component" value="Chromosome X"/>
</dbReference>
<evidence type="ECO:0000256" key="2">
    <source>
        <dbReference type="ARBA" id="ARBA00008774"/>
    </source>
</evidence>
<accession>A0AAE8ZS53</accession>
<dbReference type="SUPFAM" id="SSF47095">
    <property type="entry name" value="HMG-box"/>
    <property type="match status" value="2"/>
</dbReference>
<evidence type="ECO:0000313" key="9">
    <source>
        <dbReference type="Proteomes" id="UP000827892"/>
    </source>
</evidence>
<keyword evidence="4 5" id="KW-0539">Nucleus</keyword>
<dbReference type="GO" id="GO:0003677">
    <property type="term" value="F:DNA binding"/>
    <property type="evidence" value="ECO:0007669"/>
    <property type="project" value="UniProtKB-UniRule"/>
</dbReference>
<feature type="DNA-binding region" description="HMG box" evidence="5">
    <location>
        <begin position="87"/>
        <end position="155"/>
    </location>
</feature>
<dbReference type="SMART" id="SM00398">
    <property type="entry name" value="HMG"/>
    <property type="match status" value="2"/>
</dbReference>
<protein>
    <recommendedName>
        <fullName evidence="7">HMG box domain-containing protein</fullName>
    </recommendedName>
</protein>
<dbReference type="PANTHER" id="PTHR48112">
    <property type="entry name" value="HIGH MOBILITY GROUP PROTEIN DSP1"/>
    <property type="match status" value="1"/>
</dbReference>
<dbReference type="Pfam" id="PF00505">
    <property type="entry name" value="HMG_box"/>
    <property type="match status" value="2"/>
</dbReference>
<dbReference type="EMBL" id="CP090896">
    <property type="protein sequence ID" value="ULT85079.1"/>
    <property type="molecule type" value="Genomic_DNA"/>
</dbReference>
<evidence type="ECO:0000256" key="5">
    <source>
        <dbReference type="PROSITE-ProRule" id="PRU00267"/>
    </source>
</evidence>
<evidence type="ECO:0000256" key="3">
    <source>
        <dbReference type="ARBA" id="ARBA00023125"/>
    </source>
</evidence>
<comment type="subcellular location">
    <subcellularLocation>
        <location evidence="1">Nucleus</location>
    </subcellularLocation>
</comment>
<dbReference type="Gene3D" id="1.10.30.10">
    <property type="entry name" value="High mobility group box domain"/>
    <property type="match status" value="2"/>
</dbReference>
<evidence type="ECO:0000256" key="6">
    <source>
        <dbReference type="SAM" id="MobiDB-lite"/>
    </source>
</evidence>
<feature type="compositionally biased region" description="Low complexity" evidence="6">
    <location>
        <begin position="164"/>
        <end position="182"/>
    </location>
</feature>
<evidence type="ECO:0000256" key="1">
    <source>
        <dbReference type="ARBA" id="ARBA00004123"/>
    </source>
</evidence>
<dbReference type="AlphaFoldDB" id="A0AAE8ZS53"/>
<reference evidence="8 9" key="1">
    <citation type="submission" date="2022-05" db="EMBL/GenBank/DDBJ databases">
        <title>Chromosome-level reference genomes for two strains of Caenorhabditis briggsae: an improved platform for comparative genomics.</title>
        <authorList>
            <person name="Stevens L."/>
            <person name="Andersen E.C."/>
        </authorList>
    </citation>
    <scope>NUCLEOTIDE SEQUENCE [LARGE SCALE GENOMIC DNA]</scope>
    <source>
        <strain evidence="8">QX1410_ONT</strain>
        <tissue evidence="8">Whole-organism</tissue>
    </source>
</reference>
<feature type="region of interest" description="Disordered" evidence="6">
    <location>
        <begin position="155"/>
        <end position="231"/>
    </location>
</feature>
<dbReference type="GO" id="GO:0005634">
    <property type="term" value="C:nucleus"/>
    <property type="evidence" value="ECO:0007669"/>
    <property type="project" value="UniProtKB-SubCell"/>
</dbReference>
<feature type="domain" description="HMG box" evidence="7">
    <location>
        <begin position="87"/>
        <end position="155"/>
    </location>
</feature>
<proteinExistence type="inferred from homology"/>
<evidence type="ECO:0000313" key="8">
    <source>
        <dbReference type="EMBL" id="ULT85079.1"/>
    </source>
</evidence>
<feature type="compositionally biased region" description="Low complexity" evidence="6">
    <location>
        <begin position="201"/>
        <end position="229"/>
    </location>
</feature>